<dbReference type="EMBL" id="CAIZ01000126">
    <property type="protein sequence ID" value="CCH70314.1"/>
    <property type="molecule type" value="Genomic_DNA"/>
</dbReference>
<sequence length="377" mass="40683">MQCGYFERHECRSCTFMGRAYAEQLAGKDRAARAGLAEAVGDSAWREPFASRESQFRNKAKLVVGGTPGAVTLGILDGDRRGVDLRRCGLHEPVVAQAIPVLADWIDDLRLLPYDVAKRRGELKHVHVTGSPAEELMVRVVLRGDSQAQRVRDGLEDLQAALPHLRVATVNYLPEHVALLEGDDEEVLTPARTLAMDLGRLTLHLGPRSFFQTNTAVAVGLYEQARDWVAEQAPASLLDLYCGVGGFGLFAATLPDAPTVLGVEVSADAVASARHTAESLRDSGTATNRVEFRCGDAGSELPDAECVVVNPPRRGVGDELCAAIESSNAATLIYSSCNPTTLARDLAELPTFAVTDARLFDMFPQTPHAEVVVRATR</sequence>
<comment type="similarity">
    <text evidence="4">Belongs to the class I-like SAM-binding methyltransferase superfamily. RNA M5U methyltransferase family.</text>
</comment>
<evidence type="ECO:0000313" key="6">
    <source>
        <dbReference type="EMBL" id="CCH70314.1"/>
    </source>
</evidence>
<evidence type="ECO:0000256" key="4">
    <source>
        <dbReference type="PROSITE-ProRule" id="PRU01024"/>
    </source>
</evidence>
<dbReference type="SUPFAM" id="SSF53335">
    <property type="entry name" value="S-adenosyl-L-methionine-dependent methyltransferases"/>
    <property type="match status" value="1"/>
</dbReference>
<dbReference type="EC" id="2.1.1.-" evidence="6"/>
<dbReference type="PROSITE" id="PS51687">
    <property type="entry name" value="SAM_MT_RNA_M5U"/>
    <property type="match status" value="1"/>
</dbReference>
<name>N0E561_9MICO</name>
<gene>
    <name evidence="6" type="primary">rumB</name>
    <name evidence="6" type="ORF">BN10_560007</name>
</gene>
<feature type="active site" evidence="5">
    <location>
        <position position="337"/>
    </location>
</feature>
<dbReference type="OrthoDB" id="9804590at2"/>
<dbReference type="GO" id="GO:0070041">
    <property type="term" value="F:rRNA (uridine-C5-)-methyltransferase activity"/>
    <property type="evidence" value="ECO:0007669"/>
    <property type="project" value="TreeGrafter"/>
</dbReference>
<feature type="binding site" evidence="4">
    <location>
        <position position="264"/>
    </location>
    <ligand>
        <name>S-adenosyl-L-methionine</name>
        <dbReference type="ChEBI" id="CHEBI:59789"/>
    </ligand>
</feature>
<feature type="binding site" evidence="4">
    <location>
        <position position="212"/>
    </location>
    <ligand>
        <name>S-adenosyl-L-methionine</name>
        <dbReference type="ChEBI" id="CHEBI:59789"/>
    </ligand>
</feature>
<reference evidence="6 7" key="1">
    <citation type="journal article" date="2013" name="ISME J.">
        <title>A metabolic model for members of the genus Tetrasphaera involved in enhanced biological phosphorus removal.</title>
        <authorList>
            <person name="Kristiansen R."/>
            <person name="Nguyen H.T.T."/>
            <person name="Saunders A.M."/>
            <person name="Nielsen J.L."/>
            <person name="Wimmer R."/>
            <person name="Le V.Q."/>
            <person name="McIlroy S.J."/>
            <person name="Petrovski S."/>
            <person name="Seviour R.J."/>
            <person name="Calteau A."/>
            <person name="Nielsen K.L."/>
            <person name="Nielsen P.H."/>
        </authorList>
    </citation>
    <scope>NUCLEOTIDE SEQUENCE [LARGE SCALE GENOMIC DNA]</scope>
    <source>
        <strain evidence="6 7">Lp2</strain>
    </source>
</reference>
<dbReference type="RefSeq" id="WP_010850163.1">
    <property type="nucleotide sequence ID" value="NZ_HF570956.1"/>
</dbReference>
<dbReference type="InterPro" id="IPR029063">
    <property type="entry name" value="SAM-dependent_MTases_sf"/>
</dbReference>
<keyword evidence="7" id="KW-1185">Reference proteome</keyword>
<keyword evidence="3 4" id="KW-0949">S-adenosyl-L-methionine</keyword>
<dbReference type="GO" id="GO:0070475">
    <property type="term" value="P:rRNA base methylation"/>
    <property type="evidence" value="ECO:0007669"/>
    <property type="project" value="TreeGrafter"/>
</dbReference>
<dbReference type="Gene3D" id="3.40.50.150">
    <property type="entry name" value="Vaccinia Virus protein VP39"/>
    <property type="match status" value="1"/>
</dbReference>
<evidence type="ECO:0000256" key="5">
    <source>
        <dbReference type="PROSITE-ProRule" id="PRU10015"/>
    </source>
</evidence>
<dbReference type="PROSITE" id="PS01230">
    <property type="entry name" value="TRMA_1"/>
    <property type="match status" value="1"/>
</dbReference>
<dbReference type="eggNOG" id="COG2265">
    <property type="taxonomic scope" value="Bacteria"/>
</dbReference>
<proteinExistence type="inferred from homology"/>
<feature type="binding site" evidence="4">
    <location>
        <position position="241"/>
    </location>
    <ligand>
        <name>S-adenosyl-L-methionine</name>
        <dbReference type="ChEBI" id="CHEBI:59789"/>
    </ligand>
</feature>
<protein>
    <submittedName>
        <fullName evidence="6">23S rRNA (Uracil-5-)-methyltransferase rumB</fullName>
        <ecNumber evidence="6">2.1.1.-</ecNumber>
    </submittedName>
</protein>
<accession>N0E561</accession>
<dbReference type="Pfam" id="PF05958">
    <property type="entry name" value="tRNA_U5-meth_tr"/>
    <property type="match status" value="1"/>
</dbReference>
<keyword evidence="1 4" id="KW-0489">Methyltransferase</keyword>
<feature type="active site" description="Nucleophile" evidence="4">
    <location>
        <position position="337"/>
    </location>
</feature>
<comment type="caution">
    <text evidence="6">The sequence shown here is derived from an EMBL/GenBank/DDBJ whole genome shotgun (WGS) entry which is preliminary data.</text>
</comment>
<dbReference type="STRING" id="1193181.BN10_560007"/>
<evidence type="ECO:0000313" key="7">
    <source>
        <dbReference type="Proteomes" id="UP000013167"/>
    </source>
</evidence>
<dbReference type="AlphaFoldDB" id="N0E561"/>
<dbReference type="Gene3D" id="2.40.50.1070">
    <property type="match status" value="1"/>
</dbReference>
<dbReference type="InterPro" id="IPR030390">
    <property type="entry name" value="MeTrfase_TrmA_AS"/>
</dbReference>
<dbReference type="InterPro" id="IPR010280">
    <property type="entry name" value="U5_MeTrfase_fam"/>
</dbReference>
<dbReference type="PANTHER" id="PTHR11061:SF30">
    <property type="entry name" value="TRNA (URACIL(54)-C(5))-METHYLTRANSFERASE"/>
    <property type="match status" value="1"/>
</dbReference>
<evidence type="ECO:0000256" key="1">
    <source>
        <dbReference type="ARBA" id="ARBA00022603"/>
    </source>
</evidence>
<evidence type="ECO:0000256" key="2">
    <source>
        <dbReference type="ARBA" id="ARBA00022679"/>
    </source>
</evidence>
<feature type="binding site" evidence="4">
    <location>
        <position position="310"/>
    </location>
    <ligand>
        <name>S-adenosyl-L-methionine</name>
        <dbReference type="ChEBI" id="CHEBI:59789"/>
    </ligand>
</feature>
<dbReference type="CDD" id="cd02440">
    <property type="entry name" value="AdoMet_MTases"/>
    <property type="match status" value="1"/>
</dbReference>
<keyword evidence="2 4" id="KW-0808">Transferase</keyword>
<organism evidence="6 7">
    <name type="scientific">Phycicoccus elongatus Lp2</name>
    <dbReference type="NCBI Taxonomy" id="1193181"/>
    <lineage>
        <taxon>Bacteria</taxon>
        <taxon>Bacillati</taxon>
        <taxon>Actinomycetota</taxon>
        <taxon>Actinomycetes</taxon>
        <taxon>Micrococcales</taxon>
        <taxon>Intrasporangiaceae</taxon>
        <taxon>Phycicoccus</taxon>
    </lineage>
</organism>
<dbReference type="HOGENOM" id="CLU_014689_0_0_11"/>
<dbReference type="PANTHER" id="PTHR11061">
    <property type="entry name" value="RNA M5U METHYLTRANSFERASE"/>
    <property type="match status" value="1"/>
</dbReference>
<evidence type="ECO:0000256" key="3">
    <source>
        <dbReference type="ARBA" id="ARBA00022691"/>
    </source>
</evidence>
<dbReference type="Proteomes" id="UP000013167">
    <property type="component" value="Unassembled WGS sequence"/>
</dbReference>